<sequence length="170" mass="19147">MSRLYLKEVEGIVRILLLIGVLLCVLSGCAPAPDSMEHDQTKQAALDRFIERENITGTLVQLNVDDHIGILLAEYKTRAYYVGEWIETEKGFSAVKLSPTFDIENTSGVTWDFKTLDGDQYSISTFKEKQANIPTYIKELDLYVSIVKKGSKKEPTPATHDLIDSYEVLL</sequence>
<organism evidence="1 2">
    <name type="scientific">Paenibacillus solani</name>
    <dbReference type="NCBI Taxonomy" id="1705565"/>
    <lineage>
        <taxon>Bacteria</taxon>
        <taxon>Bacillati</taxon>
        <taxon>Bacillota</taxon>
        <taxon>Bacilli</taxon>
        <taxon>Bacillales</taxon>
        <taxon>Paenibacillaceae</taxon>
        <taxon>Paenibacillus</taxon>
    </lineage>
</organism>
<gene>
    <name evidence="1" type="ORF">AM231_14335</name>
</gene>
<dbReference type="EMBL" id="LIUT01000001">
    <property type="protein sequence ID" value="KOR90194.1"/>
    <property type="molecule type" value="Genomic_DNA"/>
</dbReference>
<accession>A0A0M1P835</accession>
<dbReference type="PROSITE" id="PS51257">
    <property type="entry name" value="PROKAR_LIPOPROTEIN"/>
    <property type="match status" value="1"/>
</dbReference>
<dbReference type="PATRIC" id="fig|1705565.3.peg.4907"/>
<dbReference type="Proteomes" id="UP000036932">
    <property type="component" value="Unassembled WGS sequence"/>
</dbReference>
<evidence type="ECO:0000313" key="1">
    <source>
        <dbReference type="EMBL" id="KOR90194.1"/>
    </source>
</evidence>
<protein>
    <submittedName>
        <fullName evidence="1">Uncharacterized protein</fullName>
    </submittedName>
</protein>
<name>A0A0M1P835_9BACL</name>
<reference evidence="2" key="1">
    <citation type="submission" date="2015-08" db="EMBL/GenBank/DDBJ databases">
        <title>Genome sequencing project for genomic taxonomy and phylogenomics of Bacillus-like bacteria.</title>
        <authorList>
            <person name="Liu B."/>
            <person name="Wang J."/>
            <person name="Zhu Y."/>
            <person name="Liu G."/>
            <person name="Chen Q."/>
            <person name="Chen Z."/>
            <person name="Lan J."/>
            <person name="Che J."/>
            <person name="Ge C."/>
            <person name="Shi H."/>
            <person name="Pan Z."/>
            <person name="Liu X."/>
        </authorList>
    </citation>
    <scope>NUCLEOTIDE SEQUENCE [LARGE SCALE GENOMIC DNA]</scope>
    <source>
        <strain evidence="2">FJAT-22460</strain>
    </source>
</reference>
<proteinExistence type="predicted"/>
<comment type="caution">
    <text evidence="1">The sequence shown here is derived from an EMBL/GenBank/DDBJ whole genome shotgun (WGS) entry which is preliminary data.</text>
</comment>
<dbReference type="AlphaFoldDB" id="A0A0M1P835"/>
<evidence type="ECO:0000313" key="2">
    <source>
        <dbReference type="Proteomes" id="UP000036932"/>
    </source>
</evidence>
<keyword evidence="2" id="KW-1185">Reference proteome</keyword>